<gene>
    <name evidence="2" type="ORF">SS50377_17234</name>
    <name evidence="3" type="ORF">SS50377_25023</name>
</gene>
<reference evidence="3" key="2">
    <citation type="submission" date="2020-12" db="EMBL/GenBank/DDBJ databases">
        <title>New Spironucleus salmonicida genome in near-complete chromosomes.</title>
        <authorList>
            <person name="Xu F."/>
            <person name="Kurt Z."/>
            <person name="Jimenez-Gonzalez A."/>
            <person name="Astvaldsson A."/>
            <person name="Andersson J.O."/>
            <person name="Svard S.G."/>
        </authorList>
    </citation>
    <scope>NUCLEOTIDE SEQUENCE</scope>
    <source>
        <strain evidence="3">ATCC 50377</strain>
    </source>
</reference>
<evidence type="ECO:0000313" key="3">
    <source>
        <dbReference type="EMBL" id="KAH0572908.1"/>
    </source>
</evidence>
<proteinExistence type="predicted"/>
<dbReference type="Gene3D" id="3.30.70.20">
    <property type="match status" value="1"/>
</dbReference>
<feature type="domain" description="4Fe-4S ferredoxin-type" evidence="1">
    <location>
        <begin position="34"/>
        <end position="64"/>
    </location>
</feature>
<dbReference type="Proteomes" id="UP000018208">
    <property type="component" value="Unassembled WGS sequence"/>
</dbReference>
<accession>V6LH83</accession>
<dbReference type="Pfam" id="PF12838">
    <property type="entry name" value="Fer4_7"/>
    <property type="match status" value="1"/>
</dbReference>
<keyword evidence="4" id="KW-1185">Reference proteome</keyword>
<reference evidence="2 3" key="1">
    <citation type="journal article" date="2014" name="PLoS Genet.">
        <title>The Genome of Spironucleus salmonicida Highlights a Fish Pathogen Adapted to Fluctuating Environments.</title>
        <authorList>
            <person name="Xu F."/>
            <person name="Jerlstrom-Hultqvist J."/>
            <person name="Einarsson E."/>
            <person name="Astvaldsson A."/>
            <person name="Svard S.G."/>
            <person name="Andersson J.O."/>
        </authorList>
    </citation>
    <scope>NUCLEOTIDE SEQUENCE</scope>
    <source>
        <strain evidence="3">ATCC 50377</strain>
    </source>
</reference>
<dbReference type="EMBL" id="AUWU02000005">
    <property type="protein sequence ID" value="KAH0572908.1"/>
    <property type="molecule type" value="Genomic_DNA"/>
</dbReference>
<evidence type="ECO:0000313" key="2">
    <source>
        <dbReference type="EMBL" id="EST43076.1"/>
    </source>
</evidence>
<dbReference type="InterPro" id="IPR017896">
    <property type="entry name" value="4Fe4S_Fe-S-bd"/>
</dbReference>
<organism evidence="2">
    <name type="scientific">Spironucleus salmonicida</name>
    <dbReference type="NCBI Taxonomy" id="348837"/>
    <lineage>
        <taxon>Eukaryota</taxon>
        <taxon>Metamonada</taxon>
        <taxon>Diplomonadida</taxon>
        <taxon>Hexamitidae</taxon>
        <taxon>Hexamitinae</taxon>
        <taxon>Spironucleus</taxon>
    </lineage>
</organism>
<evidence type="ECO:0000259" key="1">
    <source>
        <dbReference type="PROSITE" id="PS51379"/>
    </source>
</evidence>
<evidence type="ECO:0000313" key="4">
    <source>
        <dbReference type="Proteomes" id="UP000018208"/>
    </source>
</evidence>
<dbReference type="PROSITE" id="PS51379">
    <property type="entry name" value="4FE4S_FER_2"/>
    <property type="match status" value="2"/>
</dbReference>
<dbReference type="SUPFAM" id="SSF54862">
    <property type="entry name" value="4Fe-4S ferredoxins"/>
    <property type="match status" value="1"/>
</dbReference>
<sequence length="66" mass="7621">MRIQFIKEVCKLEGTCVISCPFNIVKVVKENGIPTFKVTDHDLCTECYQCINACRNEALRFDSLYE</sequence>
<dbReference type="VEuPathDB" id="GiardiaDB:SS50377_25023"/>
<feature type="domain" description="4Fe-4S ferredoxin-type" evidence="1">
    <location>
        <begin position="1"/>
        <end position="30"/>
    </location>
</feature>
<name>V6LH83_9EUKA</name>
<dbReference type="EMBL" id="KI546146">
    <property type="protein sequence ID" value="EST43076.1"/>
    <property type="molecule type" value="Genomic_DNA"/>
</dbReference>
<protein>
    <submittedName>
        <fullName evidence="2 3">Ferredoxin</fullName>
    </submittedName>
</protein>
<dbReference type="AlphaFoldDB" id="V6LH83"/>